<dbReference type="PANTHER" id="PTHR39313">
    <property type="entry name" value="IM:7138239"/>
    <property type="match status" value="1"/>
</dbReference>
<keyword evidence="3" id="KW-1185">Reference proteome</keyword>
<proteinExistence type="predicted"/>
<feature type="region of interest" description="Disordered" evidence="1">
    <location>
        <begin position="1"/>
        <end position="33"/>
    </location>
</feature>
<dbReference type="AlphaFoldDB" id="A0A9Q0XDX6"/>
<evidence type="ECO:0000313" key="2">
    <source>
        <dbReference type="EMBL" id="KAJ7308178.1"/>
    </source>
</evidence>
<dbReference type="Proteomes" id="UP001142489">
    <property type="component" value="Unassembled WGS sequence"/>
</dbReference>
<dbReference type="PANTHER" id="PTHR39313:SF1">
    <property type="entry name" value="IM:7138239"/>
    <property type="match status" value="1"/>
</dbReference>
<feature type="region of interest" description="Disordered" evidence="1">
    <location>
        <begin position="132"/>
        <end position="221"/>
    </location>
</feature>
<name>A0A9Q0XDX6_9SAUR</name>
<comment type="caution">
    <text evidence="2">The sequence shown here is derived from an EMBL/GenBank/DDBJ whole genome shotgun (WGS) entry which is preliminary data.</text>
</comment>
<sequence>MLPTAGPLRLRRARSVRQPPERGRGSLPGPLRGLRRRNLLSDVPGLPKPSSVLEFLRARKERFLRSPPGADREEVFPEGSCPGGSLCQASRTRVEEFSLMEGARQVEVTEGCHCAPTPHECLRAPDPKTFFPDSRWSRRWTSGGAPARRALKPGSSASPPISTRSWSGVRTGTSRWRRRSAAGGGHPVTGSPTSSPTSRWWPTALRGRHGNASRKSTWGGA</sequence>
<accession>A0A9Q0XDX6</accession>
<gene>
    <name evidence="2" type="ORF">JRQ81_008695</name>
</gene>
<feature type="compositionally biased region" description="Low complexity" evidence="1">
    <location>
        <begin position="188"/>
        <end position="203"/>
    </location>
</feature>
<dbReference type="EMBL" id="JAPFRF010000018">
    <property type="protein sequence ID" value="KAJ7308178.1"/>
    <property type="molecule type" value="Genomic_DNA"/>
</dbReference>
<organism evidence="2 3">
    <name type="scientific">Phrynocephalus forsythii</name>
    <dbReference type="NCBI Taxonomy" id="171643"/>
    <lineage>
        <taxon>Eukaryota</taxon>
        <taxon>Metazoa</taxon>
        <taxon>Chordata</taxon>
        <taxon>Craniata</taxon>
        <taxon>Vertebrata</taxon>
        <taxon>Euteleostomi</taxon>
        <taxon>Lepidosauria</taxon>
        <taxon>Squamata</taxon>
        <taxon>Bifurcata</taxon>
        <taxon>Unidentata</taxon>
        <taxon>Episquamata</taxon>
        <taxon>Toxicofera</taxon>
        <taxon>Iguania</taxon>
        <taxon>Acrodonta</taxon>
        <taxon>Agamidae</taxon>
        <taxon>Agaminae</taxon>
        <taxon>Phrynocephalus</taxon>
    </lineage>
</organism>
<evidence type="ECO:0000313" key="3">
    <source>
        <dbReference type="Proteomes" id="UP001142489"/>
    </source>
</evidence>
<protein>
    <submittedName>
        <fullName evidence="2">Uncharacterized protein</fullName>
    </submittedName>
</protein>
<dbReference type="OrthoDB" id="636685at2759"/>
<evidence type="ECO:0000256" key="1">
    <source>
        <dbReference type="SAM" id="MobiDB-lite"/>
    </source>
</evidence>
<feature type="compositionally biased region" description="Polar residues" evidence="1">
    <location>
        <begin position="155"/>
        <end position="166"/>
    </location>
</feature>
<reference evidence="2" key="1">
    <citation type="journal article" date="2023" name="DNA Res.">
        <title>Chromosome-level genome assembly of Phrynocephalus forsythii using third-generation DNA sequencing and Hi-C analysis.</title>
        <authorList>
            <person name="Qi Y."/>
            <person name="Zhao W."/>
            <person name="Zhao Y."/>
            <person name="Niu C."/>
            <person name="Cao S."/>
            <person name="Zhang Y."/>
        </authorList>
    </citation>
    <scope>NUCLEOTIDE SEQUENCE</scope>
    <source>
        <tissue evidence="2">Muscle</tissue>
    </source>
</reference>